<dbReference type="AlphaFoldDB" id="A0A453T7C2"/>
<dbReference type="GO" id="GO:0005506">
    <property type="term" value="F:iron ion binding"/>
    <property type="evidence" value="ECO:0007669"/>
    <property type="project" value="InterPro"/>
</dbReference>
<reference evidence="4" key="4">
    <citation type="submission" date="2019-03" db="UniProtKB">
        <authorList>
            <consortium name="EnsemblPlants"/>
        </authorList>
    </citation>
    <scope>IDENTIFICATION</scope>
</reference>
<evidence type="ECO:0000313" key="5">
    <source>
        <dbReference type="Proteomes" id="UP000015105"/>
    </source>
</evidence>
<dbReference type="Proteomes" id="UP000015105">
    <property type="component" value="Chromosome 7D"/>
</dbReference>
<keyword evidence="5" id="KW-1185">Reference proteome</keyword>
<comment type="similarity">
    <text evidence="1">Belongs to the cytochrome P450 family.</text>
</comment>
<dbReference type="GO" id="GO:0020037">
    <property type="term" value="F:heme binding"/>
    <property type="evidence" value="ECO:0007669"/>
    <property type="project" value="InterPro"/>
</dbReference>
<reference evidence="5" key="2">
    <citation type="journal article" date="2017" name="Nat. Plants">
        <title>The Aegilops tauschii genome reveals multiple impacts of transposons.</title>
        <authorList>
            <person name="Zhao G."/>
            <person name="Zou C."/>
            <person name="Li K."/>
            <person name="Wang K."/>
            <person name="Li T."/>
            <person name="Gao L."/>
            <person name="Zhang X."/>
            <person name="Wang H."/>
            <person name="Yang Z."/>
            <person name="Liu X."/>
            <person name="Jiang W."/>
            <person name="Mao L."/>
            <person name="Kong X."/>
            <person name="Jiao Y."/>
            <person name="Jia J."/>
        </authorList>
    </citation>
    <scope>NUCLEOTIDE SEQUENCE [LARGE SCALE GENOMIC DNA]</scope>
    <source>
        <strain evidence="5">cv. AL8/78</strain>
    </source>
</reference>
<reference evidence="5" key="1">
    <citation type="journal article" date="2014" name="Science">
        <title>Ancient hybridizations among the ancestral genomes of bread wheat.</title>
        <authorList>
            <consortium name="International Wheat Genome Sequencing Consortium,"/>
            <person name="Marcussen T."/>
            <person name="Sandve S.R."/>
            <person name="Heier L."/>
            <person name="Spannagl M."/>
            <person name="Pfeifer M."/>
            <person name="Jakobsen K.S."/>
            <person name="Wulff B.B."/>
            <person name="Steuernagel B."/>
            <person name="Mayer K.F."/>
            <person name="Olsen O.A."/>
        </authorList>
    </citation>
    <scope>NUCLEOTIDE SEQUENCE [LARGE SCALE GENOMIC DNA]</scope>
    <source>
        <strain evidence="5">cv. AL8/78</strain>
    </source>
</reference>
<name>A0A453T7C2_AEGTS</name>
<protein>
    <submittedName>
        <fullName evidence="4">Uncharacterized protein</fullName>
    </submittedName>
</protein>
<dbReference type="InterPro" id="IPR036396">
    <property type="entry name" value="Cyt_P450_sf"/>
</dbReference>
<organism evidence="4 5">
    <name type="scientific">Aegilops tauschii subsp. strangulata</name>
    <name type="common">Goatgrass</name>
    <dbReference type="NCBI Taxonomy" id="200361"/>
    <lineage>
        <taxon>Eukaryota</taxon>
        <taxon>Viridiplantae</taxon>
        <taxon>Streptophyta</taxon>
        <taxon>Embryophyta</taxon>
        <taxon>Tracheophyta</taxon>
        <taxon>Spermatophyta</taxon>
        <taxon>Magnoliopsida</taxon>
        <taxon>Liliopsida</taxon>
        <taxon>Poales</taxon>
        <taxon>Poaceae</taxon>
        <taxon>BOP clade</taxon>
        <taxon>Pooideae</taxon>
        <taxon>Triticodae</taxon>
        <taxon>Triticeae</taxon>
        <taxon>Triticinae</taxon>
        <taxon>Aegilops</taxon>
    </lineage>
</organism>
<dbReference type="Gramene" id="AET7Gv21274400.1">
    <property type="protein sequence ID" value="AET7Gv21274400.1"/>
    <property type="gene ID" value="AET7Gv21274400"/>
</dbReference>
<reference evidence="4" key="5">
    <citation type="journal article" date="2021" name="G3 (Bethesda)">
        <title>Aegilops tauschii genome assembly Aet v5.0 features greater sequence contiguity and improved annotation.</title>
        <authorList>
            <person name="Wang L."/>
            <person name="Zhu T."/>
            <person name="Rodriguez J.C."/>
            <person name="Deal K.R."/>
            <person name="Dubcovsky J."/>
            <person name="McGuire P.E."/>
            <person name="Lux T."/>
            <person name="Spannagl M."/>
            <person name="Mayer K.F.X."/>
            <person name="Baldrich P."/>
            <person name="Meyers B.C."/>
            <person name="Huo N."/>
            <person name="Gu Y.Q."/>
            <person name="Zhou H."/>
            <person name="Devos K.M."/>
            <person name="Bennetzen J.L."/>
            <person name="Unver T."/>
            <person name="Budak H."/>
            <person name="Gulick P.J."/>
            <person name="Galiba G."/>
            <person name="Kalapos B."/>
            <person name="Nelson D.R."/>
            <person name="Li P."/>
            <person name="You F.M."/>
            <person name="Luo M.C."/>
            <person name="Dvorak J."/>
        </authorList>
    </citation>
    <scope>NUCLEOTIDE SEQUENCE [LARGE SCALE GENOMIC DNA]</scope>
    <source>
        <strain evidence="4">cv. AL8/78</strain>
    </source>
</reference>
<dbReference type="SUPFAM" id="SSF48264">
    <property type="entry name" value="Cytochrome P450"/>
    <property type="match status" value="1"/>
</dbReference>
<proteinExistence type="inferred from homology"/>
<evidence type="ECO:0000256" key="1">
    <source>
        <dbReference type="ARBA" id="ARBA00010617"/>
    </source>
</evidence>
<evidence type="ECO:0000256" key="2">
    <source>
        <dbReference type="ARBA" id="ARBA00022723"/>
    </source>
</evidence>
<dbReference type="PANTHER" id="PTHR47955:SF21">
    <property type="entry name" value="OS06G0642300 PROTEIN"/>
    <property type="match status" value="1"/>
</dbReference>
<keyword evidence="2" id="KW-0479">Metal-binding</keyword>
<dbReference type="Gene3D" id="1.10.630.10">
    <property type="entry name" value="Cytochrome P450"/>
    <property type="match status" value="2"/>
</dbReference>
<keyword evidence="3" id="KW-0408">Iron</keyword>
<dbReference type="GO" id="GO:0004497">
    <property type="term" value="F:monooxygenase activity"/>
    <property type="evidence" value="ECO:0007669"/>
    <property type="project" value="InterPro"/>
</dbReference>
<evidence type="ECO:0000256" key="3">
    <source>
        <dbReference type="ARBA" id="ARBA00023004"/>
    </source>
</evidence>
<accession>A0A453T7C2</accession>
<reference evidence="4" key="3">
    <citation type="journal article" date="2017" name="Nature">
        <title>Genome sequence of the progenitor of the wheat D genome Aegilops tauschii.</title>
        <authorList>
            <person name="Luo M.C."/>
            <person name="Gu Y.Q."/>
            <person name="Puiu D."/>
            <person name="Wang H."/>
            <person name="Twardziok S.O."/>
            <person name="Deal K.R."/>
            <person name="Huo N."/>
            <person name="Zhu T."/>
            <person name="Wang L."/>
            <person name="Wang Y."/>
            <person name="McGuire P.E."/>
            <person name="Liu S."/>
            <person name="Long H."/>
            <person name="Ramasamy R.K."/>
            <person name="Rodriguez J.C."/>
            <person name="Van S.L."/>
            <person name="Yuan L."/>
            <person name="Wang Z."/>
            <person name="Xia Z."/>
            <person name="Xiao L."/>
            <person name="Anderson O.D."/>
            <person name="Ouyang S."/>
            <person name="Liang Y."/>
            <person name="Zimin A.V."/>
            <person name="Pertea G."/>
            <person name="Qi P."/>
            <person name="Bennetzen J.L."/>
            <person name="Dai X."/>
            <person name="Dawson M.W."/>
            <person name="Muller H.G."/>
            <person name="Kugler K."/>
            <person name="Rivarola-Duarte L."/>
            <person name="Spannagl M."/>
            <person name="Mayer K.F.X."/>
            <person name="Lu F.H."/>
            <person name="Bevan M.W."/>
            <person name="Leroy P."/>
            <person name="Li P."/>
            <person name="You F.M."/>
            <person name="Sun Q."/>
            <person name="Liu Z."/>
            <person name="Lyons E."/>
            <person name="Wicker T."/>
            <person name="Salzberg S.L."/>
            <person name="Devos K.M."/>
            <person name="Dvorak J."/>
        </authorList>
    </citation>
    <scope>NUCLEOTIDE SEQUENCE [LARGE SCALE GENOMIC DNA]</scope>
    <source>
        <strain evidence="4">cv. AL8/78</strain>
    </source>
</reference>
<dbReference type="PANTHER" id="PTHR47955">
    <property type="entry name" value="CYTOCHROME P450 FAMILY 71 PROTEIN"/>
    <property type="match status" value="1"/>
</dbReference>
<sequence>GPWRLPVIGSIHHLIGALPHHAMRDLARRYDAPLMLLRLGELNVVVASSAIASREILASGFSLADLFPSSRLARAFSSSIRRMEALNNQISQLIGRIIEEHRMRRSAGGGDEEEDIVDVLLRIQNDGSLHMPLNARTIGSVIMHMFHVVLAHMICFQEGAKPRLQHSNG</sequence>
<dbReference type="GO" id="GO:0016705">
    <property type="term" value="F:oxidoreductase activity, acting on paired donors, with incorporation or reduction of molecular oxygen"/>
    <property type="evidence" value="ECO:0007669"/>
    <property type="project" value="InterPro"/>
</dbReference>
<evidence type="ECO:0000313" key="4">
    <source>
        <dbReference type="EnsemblPlants" id="AET7Gv21274400.1"/>
    </source>
</evidence>
<dbReference type="EnsemblPlants" id="AET7Gv21274400.1">
    <property type="protein sequence ID" value="AET7Gv21274400.1"/>
    <property type="gene ID" value="AET7Gv21274400"/>
</dbReference>